<keyword evidence="1" id="KW-0732">Signal</keyword>
<gene>
    <name evidence="2" type="ORF">RFH988_LOCUS26750</name>
</gene>
<evidence type="ECO:0000313" key="3">
    <source>
        <dbReference type="Proteomes" id="UP000663882"/>
    </source>
</evidence>
<feature type="signal peptide" evidence="1">
    <location>
        <begin position="1"/>
        <end position="18"/>
    </location>
</feature>
<sequence>MALWSIILVMHLFSFEEAQELIDEYEYYHLSTAVNRQIFQFRAHDQSHSRSTEIYAELEKISKELIEYNYEYHSN</sequence>
<protein>
    <submittedName>
        <fullName evidence="2">Uncharacterized protein</fullName>
    </submittedName>
</protein>
<proteinExistence type="predicted"/>
<evidence type="ECO:0000256" key="1">
    <source>
        <dbReference type="SAM" id="SignalP"/>
    </source>
</evidence>
<evidence type="ECO:0000313" key="2">
    <source>
        <dbReference type="EMBL" id="CAF1242654.1"/>
    </source>
</evidence>
<accession>A0A814ZG69</accession>
<reference evidence="2" key="1">
    <citation type="submission" date="2021-02" db="EMBL/GenBank/DDBJ databases">
        <authorList>
            <person name="Nowell W R."/>
        </authorList>
    </citation>
    <scope>NUCLEOTIDE SEQUENCE</scope>
</reference>
<comment type="caution">
    <text evidence="2">The sequence shown here is derived from an EMBL/GenBank/DDBJ whole genome shotgun (WGS) entry which is preliminary data.</text>
</comment>
<name>A0A814ZG69_9BILA</name>
<dbReference type="OrthoDB" id="185373at2759"/>
<dbReference type="Proteomes" id="UP000663882">
    <property type="component" value="Unassembled WGS sequence"/>
</dbReference>
<dbReference type="AlphaFoldDB" id="A0A814ZG69"/>
<feature type="chain" id="PRO_5032368831" evidence="1">
    <location>
        <begin position="19"/>
        <end position="75"/>
    </location>
</feature>
<organism evidence="2 3">
    <name type="scientific">Rotaria sordida</name>
    <dbReference type="NCBI Taxonomy" id="392033"/>
    <lineage>
        <taxon>Eukaryota</taxon>
        <taxon>Metazoa</taxon>
        <taxon>Spiralia</taxon>
        <taxon>Gnathifera</taxon>
        <taxon>Rotifera</taxon>
        <taxon>Eurotatoria</taxon>
        <taxon>Bdelloidea</taxon>
        <taxon>Philodinida</taxon>
        <taxon>Philodinidae</taxon>
        <taxon>Rotaria</taxon>
    </lineage>
</organism>
<dbReference type="EMBL" id="CAJNOO010002171">
    <property type="protein sequence ID" value="CAF1242654.1"/>
    <property type="molecule type" value="Genomic_DNA"/>
</dbReference>